<feature type="compositionally biased region" description="Polar residues" evidence="1">
    <location>
        <begin position="155"/>
        <end position="169"/>
    </location>
</feature>
<evidence type="ECO:0000313" key="2">
    <source>
        <dbReference type="EnsemblMetazoa" id="MESCA011009-PA"/>
    </source>
</evidence>
<feature type="region of interest" description="Disordered" evidence="1">
    <location>
        <begin position="25"/>
        <end position="60"/>
    </location>
</feature>
<protein>
    <submittedName>
        <fullName evidence="2">Uncharacterized protein</fullName>
    </submittedName>
</protein>
<dbReference type="AlphaFoldDB" id="T1H411"/>
<dbReference type="STRING" id="36166.T1H411"/>
<keyword evidence="3" id="KW-1185">Reference proteome</keyword>
<dbReference type="Proteomes" id="UP000015102">
    <property type="component" value="Unassembled WGS sequence"/>
</dbReference>
<organism evidence="2 3">
    <name type="scientific">Megaselia scalaris</name>
    <name type="common">Humpbacked fly</name>
    <name type="synonym">Phora scalaris</name>
    <dbReference type="NCBI Taxonomy" id="36166"/>
    <lineage>
        <taxon>Eukaryota</taxon>
        <taxon>Metazoa</taxon>
        <taxon>Ecdysozoa</taxon>
        <taxon>Arthropoda</taxon>
        <taxon>Hexapoda</taxon>
        <taxon>Insecta</taxon>
        <taxon>Pterygota</taxon>
        <taxon>Neoptera</taxon>
        <taxon>Endopterygota</taxon>
        <taxon>Diptera</taxon>
        <taxon>Brachycera</taxon>
        <taxon>Muscomorpha</taxon>
        <taxon>Platypezoidea</taxon>
        <taxon>Phoridae</taxon>
        <taxon>Megaseliini</taxon>
        <taxon>Megaselia</taxon>
    </lineage>
</organism>
<dbReference type="EnsemblMetazoa" id="MESCA011009-RA">
    <property type="protein sequence ID" value="MESCA011009-PA"/>
    <property type="gene ID" value="MESCA011009"/>
</dbReference>
<evidence type="ECO:0000256" key="1">
    <source>
        <dbReference type="SAM" id="MobiDB-lite"/>
    </source>
</evidence>
<feature type="region of interest" description="Disordered" evidence="1">
    <location>
        <begin position="155"/>
        <end position="174"/>
    </location>
</feature>
<accession>T1H411</accession>
<name>T1H411_MEGSC</name>
<dbReference type="HOGENOM" id="CLU_937772_0_0_1"/>
<evidence type="ECO:0000313" key="3">
    <source>
        <dbReference type="Proteomes" id="UP000015102"/>
    </source>
</evidence>
<reference evidence="3" key="1">
    <citation type="submission" date="2013-02" db="EMBL/GenBank/DDBJ databases">
        <authorList>
            <person name="Hughes D."/>
        </authorList>
    </citation>
    <scope>NUCLEOTIDE SEQUENCE</scope>
    <source>
        <strain>Durham</strain>
        <strain evidence="3">NC isolate 2 -- Noor lab</strain>
    </source>
</reference>
<feature type="compositionally biased region" description="Polar residues" evidence="1">
    <location>
        <begin position="25"/>
        <end position="46"/>
    </location>
</feature>
<dbReference type="EMBL" id="CAQQ02388090">
    <property type="status" value="NOT_ANNOTATED_CDS"/>
    <property type="molecule type" value="Genomic_DNA"/>
</dbReference>
<proteinExistence type="predicted"/>
<reference evidence="2" key="2">
    <citation type="submission" date="2015-06" db="UniProtKB">
        <authorList>
            <consortium name="EnsemblMetazoa"/>
        </authorList>
    </citation>
    <scope>IDENTIFICATION</scope>
</reference>
<sequence>MEICSSSTRTTEQLRHSMHTFNISQSASDNFSTRNQITHSQTMKSSNPPPLPPKRRSQNNELHHYNNLCPAFDNISSGNNTIDHLSIRSRSPDDNSSLLSISAGSLDSGSVFNNSKGEDVLHPNASVDLDMDEYDKVFQISIDSMQSIRASMQSVSTKRSSEQSIHYQKSSMSSSSDISCTKRFESSKNIHEINEMHSVTTSSTTLSQQNTYFAVSSGVIAQNNSIFEKQSSSSASTSVSVSKTNSVDLCDGIINMISEMEEKPPLPAKMHRNHTDKMRFMSSQYDNFENKTDHLSW</sequence>